<dbReference type="Proteomes" id="UP000663722">
    <property type="component" value="Chromosome"/>
</dbReference>
<evidence type="ECO:0000256" key="1">
    <source>
        <dbReference type="SAM" id="MobiDB-lite"/>
    </source>
</evidence>
<name>A0A975BHY3_9BACT</name>
<gene>
    <name evidence="2" type="ORF">dnm_016210</name>
</gene>
<accession>A0A975BHY3</accession>
<sequence length="54" mass="6018">MKQTSPFSLSADGKHLERSRSHASRGNAEQTLRVTKLPAAGNFPSADYQQIRKF</sequence>
<dbReference type="EMBL" id="CP061800">
    <property type="protein sequence ID" value="QTA85610.1"/>
    <property type="molecule type" value="Genomic_DNA"/>
</dbReference>
<protein>
    <submittedName>
        <fullName evidence="2">Uncharacterized protein</fullName>
    </submittedName>
</protein>
<dbReference type="RefSeq" id="WP_207681596.1">
    <property type="nucleotide sequence ID" value="NZ_CP061800.1"/>
</dbReference>
<evidence type="ECO:0000313" key="2">
    <source>
        <dbReference type="EMBL" id="QTA85610.1"/>
    </source>
</evidence>
<reference evidence="2" key="1">
    <citation type="journal article" date="2021" name="Microb. Physiol.">
        <title>Proteogenomic Insights into the Physiology of Marine, Sulfate-Reducing, Filamentous Desulfonema limicola and Desulfonema magnum.</title>
        <authorList>
            <person name="Schnaars V."/>
            <person name="Wohlbrand L."/>
            <person name="Scheve S."/>
            <person name="Hinrichs C."/>
            <person name="Reinhardt R."/>
            <person name="Rabus R."/>
        </authorList>
    </citation>
    <scope>NUCLEOTIDE SEQUENCE</scope>
    <source>
        <strain evidence="2">4be13</strain>
    </source>
</reference>
<proteinExistence type="predicted"/>
<dbReference type="AlphaFoldDB" id="A0A975BHY3"/>
<dbReference type="KEGG" id="dmm:dnm_016210"/>
<keyword evidence="3" id="KW-1185">Reference proteome</keyword>
<feature type="region of interest" description="Disordered" evidence="1">
    <location>
        <begin position="1"/>
        <end position="54"/>
    </location>
</feature>
<evidence type="ECO:0000313" key="3">
    <source>
        <dbReference type="Proteomes" id="UP000663722"/>
    </source>
</evidence>
<organism evidence="2 3">
    <name type="scientific">Desulfonema magnum</name>
    <dbReference type="NCBI Taxonomy" id="45655"/>
    <lineage>
        <taxon>Bacteria</taxon>
        <taxon>Pseudomonadati</taxon>
        <taxon>Thermodesulfobacteriota</taxon>
        <taxon>Desulfobacteria</taxon>
        <taxon>Desulfobacterales</taxon>
        <taxon>Desulfococcaceae</taxon>
        <taxon>Desulfonema</taxon>
    </lineage>
</organism>